<accession>A0A381R5X7</accession>
<feature type="domain" description="SPOR" evidence="1">
    <location>
        <begin position="86"/>
        <end position="155"/>
    </location>
</feature>
<dbReference type="EMBL" id="UINC01001711">
    <property type="protein sequence ID" value="SUZ87146.1"/>
    <property type="molecule type" value="Genomic_DNA"/>
</dbReference>
<dbReference type="AlphaFoldDB" id="A0A381R5X7"/>
<name>A0A381R5X7_9ZZZZ</name>
<dbReference type="InterPro" id="IPR007730">
    <property type="entry name" value="SPOR-like_dom"/>
</dbReference>
<dbReference type="GO" id="GO:0042834">
    <property type="term" value="F:peptidoglycan binding"/>
    <property type="evidence" value="ECO:0007669"/>
    <property type="project" value="InterPro"/>
</dbReference>
<sequence length="162" mass="19105">MKNYIILIFTIFFSCKIQSNNSSINDNQKGYFEDLSYTRDTKKNISQSNFILSNNNNTKVPTIINELDSVLNIIKYENTKNDYIEGFTIQLYLGDNRILAEKTEIKLNKLDSLTERITIFTQPNYRVKVGKYYNRFNANRDYNKFKKTFPNAIIIPEKIKIQ</sequence>
<evidence type="ECO:0000313" key="2">
    <source>
        <dbReference type="EMBL" id="SUZ87146.1"/>
    </source>
</evidence>
<protein>
    <recommendedName>
        <fullName evidence="1">SPOR domain-containing protein</fullName>
    </recommendedName>
</protein>
<dbReference type="Pfam" id="PF05036">
    <property type="entry name" value="SPOR"/>
    <property type="match status" value="1"/>
</dbReference>
<reference evidence="2" key="1">
    <citation type="submission" date="2018-05" db="EMBL/GenBank/DDBJ databases">
        <authorList>
            <person name="Lanie J.A."/>
            <person name="Ng W.-L."/>
            <person name="Kazmierczak K.M."/>
            <person name="Andrzejewski T.M."/>
            <person name="Davidsen T.M."/>
            <person name="Wayne K.J."/>
            <person name="Tettelin H."/>
            <person name="Glass J.I."/>
            <person name="Rusch D."/>
            <person name="Podicherti R."/>
            <person name="Tsui H.-C.T."/>
            <person name="Winkler M.E."/>
        </authorList>
    </citation>
    <scope>NUCLEOTIDE SEQUENCE</scope>
</reference>
<gene>
    <name evidence="2" type="ORF">METZ01_LOCUS40000</name>
</gene>
<evidence type="ECO:0000259" key="1">
    <source>
        <dbReference type="Pfam" id="PF05036"/>
    </source>
</evidence>
<dbReference type="PROSITE" id="PS51257">
    <property type="entry name" value="PROKAR_LIPOPROTEIN"/>
    <property type="match status" value="1"/>
</dbReference>
<proteinExistence type="predicted"/>
<organism evidence="2">
    <name type="scientific">marine metagenome</name>
    <dbReference type="NCBI Taxonomy" id="408172"/>
    <lineage>
        <taxon>unclassified sequences</taxon>
        <taxon>metagenomes</taxon>
        <taxon>ecological metagenomes</taxon>
    </lineage>
</organism>